<evidence type="ECO:0000313" key="1">
    <source>
        <dbReference type="EMBL" id="DAD26327.1"/>
    </source>
</evidence>
<gene>
    <name evidence="1" type="ORF">HUJ06_027795</name>
</gene>
<name>A0A822Y1I8_NELNU</name>
<accession>A0A822Y1I8</accession>
<sequence>MAAALGDQVSQRLVVSSPTKKEIFWHLYSGFIWRGKSAKAEVWEALQGLRWAKLFNLSNVVEGDSRVVTGWLRGKQGWAMEIQTYYKRIAETNSRVGSNYKFEQMV</sequence>
<reference evidence="1 2" key="1">
    <citation type="journal article" date="2020" name="Mol. Biol. Evol.">
        <title>Distinct Expression and Methylation Patterns for Genes with Different Fates following a Single Whole-Genome Duplication in Flowering Plants.</title>
        <authorList>
            <person name="Shi T."/>
            <person name="Rahmani R.S."/>
            <person name="Gugger P.F."/>
            <person name="Wang M."/>
            <person name="Li H."/>
            <person name="Zhang Y."/>
            <person name="Li Z."/>
            <person name="Wang Q."/>
            <person name="Van de Peer Y."/>
            <person name="Marchal K."/>
            <person name="Chen J."/>
        </authorList>
    </citation>
    <scope>NUCLEOTIDE SEQUENCE [LARGE SCALE GENOMIC DNA]</scope>
    <source>
        <tissue evidence="1">Leaf</tissue>
    </source>
</reference>
<dbReference type="AlphaFoldDB" id="A0A822Y1I8"/>
<keyword evidence="2" id="KW-1185">Reference proteome</keyword>
<protein>
    <submittedName>
        <fullName evidence="1">Uncharacterized protein</fullName>
    </submittedName>
</protein>
<dbReference type="EMBL" id="DUZY01000002">
    <property type="protein sequence ID" value="DAD26327.1"/>
    <property type="molecule type" value="Genomic_DNA"/>
</dbReference>
<proteinExistence type="predicted"/>
<organism evidence="1 2">
    <name type="scientific">Nelumbo nucifera</name>
    <name type="common">Sacred lotus</name>
    <dbReference type="NCBI Taxonomy" id="4432"/>
    <lineage>
        <taxon>Eukaryota</taxon>
        <taxon>Viridiplantae</taxon>
        <taxon>Streptophyta</taxon>
        <taxon>Embryophyta</taxon>
        <taxon>Tracheophyta</taxon>
        <taxon>Spermatophyta</taxon>
        <taxon>Magnoliopsida</taxon>
        <taxon>Proteales</taxon>
        <taxon>Nelumbonaceae</taxon>
        <taxon>Nelumbo</taxon>
    </lineage>
</organism>
<dbReference type="Proteomes" id="UP000607653">
    <property type="component" value="Unassembled WGS sequence"/>
</dbReference>
<comment type="caution">
    <text evidence="1">The sequence shown here is derived from an EMBL/GenBank/DDBJ whole genome shotgun (WGS) entry which is preliminary data.</text>
</comment>
<evidence type="ECO:0000313" key="2">
    <source>
        <dbReference type="Proteomes" id="UP000607653"/>
    </source>
</evidence>